<dbReference type="GO" id="GO:0004674">
    <property type="term" value="F:protein serine/threonine kinase activity"/>
    <property type="evidence" value="ECO:0007669"/>
    <property type="project" value="UniProtKB-KW"/>
</dbReference>
<dbReference type="Gene3D" id="3.30.200.20">
    <property type="entry name" value="Phosphorylase Kinase, domain 1"/>
    <property type="match status" value="1"/>
</dbReference>
<dbReference type="AlphaFoldDB" id="M7AJF4"/>
<organism evidence="3 4">
    <name type="scientific">Chelonia mydas</name>
    <name type="common">Green sea-turtle</name>
    <name type="synonym">Chelonia agassizi</name>
    <dbReference type="NCBI Taxonomy" id="8469"/>
    <lineage>
        <taxon>Eukaryota</taxon>
        <taxon>Metazoa</taxon>
        <taxon>Chordata</taxon>
        <taxon>Craniata</taxon>
        <taxon>Vertebrata</taxon>
        <taxon>Euteleostomi</taxon>
        <taxon>Archelosauria</taxon>
        <taxon>Testudinata</taxon>
        <taxon>Testudines</taxon>
        <taxon>Cryptodira</taxon>
        <taxon>Durocryptodira</taxon>
        <taxon>Americhelydia</taxon>
        <taxon>Chelonioidea</taxon>
        <taxon>Cheloniidae</taxon>
        <taxon>Chelonia</taxon>
    </lineage>
</organism>
<reference evidence="4" key="1">
    <citation type="journal article" date="2013" name="Nat. Genet.">
        <title>The draft genomes of soft-shell turtle and green sea turtle yield insights into the development and evolution of the turtle-specific body plan.</title>
        <authorList>
            <person name="Wang Z."/>
            <person name="Pascual-Anaya J."/>
            <person name="Zadissa A."/>
            <person name="Li W."/>
            <person name="Niimura Y."/>
            <person name="Huang Z."/>
            <person name="Li C."/>
            <person name="White S."/>
            <person name="Xiong Z."/>
            <person name="Fang D."/>
            <person name="Wang B."/>
            <person name="Ming Y."/>
            <person name="Chen Y."/>
            <person name="Zheng Y."/>
            <person name="Kuraku S."/>
            <person name="Pignatelli M."/>
            <person name="Herrero J."/>
            <person name="Beal K."/>
            <person name="Nozawa M."/>
            <person name="Li Q."/>
            <person name="Wang J."/>
            <person name="Zhang H."/>
            <person name="Yu L."/>
            <person name="Shigenobu S."/>
            <person name="Wang J."/>
            <person name="Liu J."/>
            <person name="Flicek P."/>
            <person name="Searle S."/>
            <person name="Wang J."/>
            <person name="Kuratani S."/>
            <person name="Yin Y."/>
            <person name="Aken B."/>
            <person name="Zhang G."/>
            <person name="Irie N."/>
        </authorList>
    </citation>
    <scope>NUCLEOTIDE SEQUENCE [LARGE SCALE GENOMIC DNA]</scope>
</reference>
<keyword evidence="1" id="KW-0723">Serine/threonine-protein kinase</keyword>
<evidence type="ECO:0000256" key="2">
    <source>
        <dbReference type="ARBA" id="ARBA00022777"/>
    </source>
</evidence>
<dbReference type="GO" id="GO:0005737">
    <property type="term" value="C:cytoplasm"/>
    <property type="evidence" value="ECO:0007669"/>
    <property type="project" value="TreeGrafter"/>
</dbReference>
<evidence type="ECO:0000256" key="1">
    <source>
        <dbReference type="ARBA" id="ARBA00022527"/>
    </source>
</evidence>
<keyword evidence="2 3" id="KW-0808">Transferase</keyword>
<dbReference type="PANTHER" id="PTHR22988:SF79">
    <property type="entry name" value="LOW QUALITY PROTEIN: MYOTONIN-PROTEIN KINASE"/>
    <property type="match status" value="1"/>
</dbReference>
<dbReference type="SUPFAM" id="SSF56112">
    <property type="entry name" value="Protein kinase-like (PK-like)"/>
    <property type="match status" value="1"/>
</dbReference>
<proteinExistence type="predicted"/>
<dbReference type="PANTHER" id="PTHR22988">
    <property type="entry name" value="MYOTONIC DYSTROPHY S/T KINASE-RELATED"/>
    <property type="match status" value="1"/>
</dbReference>
<keyword evidence="2 3" id="KW-0418">Kinase</keyword>
<accession>M7AJF4</accession>
<name>M7AJF4_CHEMY</name>
<dbReference type="STRING" id="8469.M7AJF4"/>
<evidence type="ECO:0000313" key="4">
    <source>
        <dbReference type="Proteomes" id="UP000031443"/>
    </source>
</evidence>
<keyword evidence="4" id="KW-1185">Reference proteome</keyword>
<dbReference type="InterPro" id="IPR011009">
    <property type="entry name" value="Kinase-like_dom_sf"/>
</dbReference>
<gene>
    <name evidence="3" type="ORF">UY3_17712</name>
</gene>
<dbReference type="EMBL" id="KB593326">
    <property type="protein sequence ID" value="EMP25211.1"/>
    <property type="molecule type" value="Genomic_DNA"/>
</dbReference>
<dbReference type="GO" id="GO:0031032">
    <property type="term" value="P:actomyosin structure organization"/>
    <property type="evidence" value="ECO:0007669"/>
    <property type="project" value="TreeGrafter"/>
</dbReference>
<dbReference type="InterPro" id="IPR050839">
    <property type="entry name" value="Rho-assoc_Ser/Thr_Kinase"/>
</dbReference>
<dbReference type="GO" id="GO:0005856">
    <property type="term" value="C:cytoskeleton"/>
    <property type="evidence" value="ECO:0007669"/>
    <property type="project" value="TreeGrafter"/>
</dbReference>
<evidence type="ECO:0000313" key="3">
    <source>
        <dbReference type="EMBL" id="EMP25211.1"/>
    </source>
</evidence>
<sequence length="87" mass="9986">MKRTSQVYAMKIMNKWDMLKRGEVSCFREERDMLVNGDKRWITQLHFAFQDENYLVPRPCITKAGYLLLCTGGFGLAVPGQDPGEPS</sequence>
<dbReference type="Proteomes" id="UP000031443">
    <property type="component" value="Unassembled WGS sequence"/>
</dbReference>
<protein>
    <submittedName>
        <fullName evidence="3">Myotonin-protein kinase</fullName>
    </submittedName>
</protein>